<dbReference type="Proteomes" id="UP000807306">
    <property type="component" value="Unassembled WGS sequence"/>
</dbReference>
<dbReference type="Gene3D" id="3.80.10.10">
    <property type="entry name" value="Ribonuclease Inhibitor"/>
    <property type="match status" value="1"/>
</dbReference>
<keyword evidence="2" id="KW-1185">Reference proteome</keyword>
<dbReference type="EMBL" id="MU157824">
    <property type="protein sequence ID" value="KAF9535712.1"/>
    <property type="molecule type" value="Genomic_DNA"/>
</dbReference>
<comment type="caution">
    <text evidence="1">The sequence shown here is derived from an EMBL/GenBank/DDBJ whole genome shotgun (WGS) entry which is preliminary data.</text>
</comment>
<dbReference type="InterPro" id="IPR032675">
    <property type="entry name" value="LRR_dom_sf"/>
</dbReference>
<dbReference type="AlphaFoldDB" id="A0A9P6JVQ3"/>
<protein>
    <recommendedName>
        <fullName evidence="3">F-box domain-containing protein</fullName>
    </recommendedName>
</protein>
<proteinExistence type="predicted"/>
<dbReference type="SUPFAM" id="SSF52047">
    <property type="entry name" value="RNI-like"/>
    <property type="match status" value="1"/>
</dbReference>
<reference evidence="1" key="1">
    <citation type="submission" date="2020-11" db="EMBL/GenBank/DDBJ databases">
        <authorList>
            <consortium name="DOE Joint Genome Institute"/>
            <person name="Ahrendt S."/>
            <person name="Riley R."/>
            <person name="Andreopoulos W."/>
            <person name="Labutti K."/>
            <person name="Pangilinan J."/>
            <person name="Ruiz-Duenas F.J."/>
            <person name="Barrasa J.M."/>
            <person name="Sanchez-Garcia M."/>
            <person name="Camarero S."/>
            <person name="Miyauchi S."/>
            <person name="Serrano A."/>
            <person name="Linde D."/>
            <person name="Babiker R."/>
            <person name="Drula E."/>
            <person name="Ayuso-Fernandez I."/>
            <person name="Pacheco R."/>
            <person name="Padilla G."/>
            <person name="Ferreira P."/>
            <person name="Barriuso J."/>
            <person name="Kellner H."/>
            <person name="Castanera R."/>
            <person name="Alfaro M."/>
            <person name="Ramirez L."/>
            <person name="Pisabarro A.G."/>
            <person name="Kuo A."/>
            <person name="Tritt A."/>
            <person name="Lipzen A."/>
            <person name="He G."/>
            <person name="Yan M."/>
            <person name="Ng V."/>
            <person name="Cullen D."/>
            <person name="Martin F."/>
            <person name="Rosso M.-N."/>
            <person name="Henrissat B."/>
            <person name="Hibbett D."/>
            <person name="Martinez A.T."/>
            <person name="Grigoriev I.V."/>
        </authorList>
    </citation>
    <scope>NUCLEOTIDE SEQUENCE</scope>
    <source>
        <strain evidence="1">CBS 506.95</strain>
    </source>
</reference>
<accession>A0A9P6JVQ3</accession>
<evidence type="ECO:0008006" key="3">
    <source>
        <dbReference type="Google" id="ProtNLM"/>
    </source>
</evidence>
<dbReference type="OrthoDB" id="2522283at2759"/>
<gene>
    <name evidence="1" type="ORF">CPB83DRAFT_753499</name>
</gene>
<organism evidence="1 2">
    <name type="scientific">Crepidotus variabilis</name>
    <dbReference type="NCBI Taxonomy" id="179855"/>
    <lineage>
        <taxon>Eukaryota</taxon>
        <taxon>Fungi</taxon>
        <taxon>Dikarya</taxon>
        <taxon>Basidiomycota</taxon>
        <taxon>Agaricomycotina</taxon>
        <taxon>Agaricomycetes</taxon>
        <taxon>Agaricomycetidae</taxon>
        <taxon>Agaricales</taxon>
        <taxon>Agaricineae</taxon>
        <taxon>Crepidotaceae</taxon>
        <taxon>Crepidotus</taxon>
    </lineage>
</organism>
<evidence type="ECO:0000313" key="2">
    <source>
        <dbReference type="Proteomes" id="UP000807306"/>
    </source>
</evidence>
<evidence type="ECO:0000313" key="1">
    <source>
        <dbReference type="EMBL" id="KAF9535712.1"/>
    </source>
</evidence>
<name>A0A9P6JVQ3_9AGAR</name>
<sequence>MVTKPVKDISRVNAPHLPLELVLAVVEFACSQGTDEENTSLLSACSTVCRAWSPSMQKLLFSRVILRSQPSFQLFINAIDRTTTHGQMLADSVKWMRVVLDHNQPLSLHHHSFALAVSACSNLEELHIASYGCPEPGKDVVGVPDVSRLRRLAPSFDDQAISLLKSGPQIKSLHFKNWSENQETVFQLLEVWPSLEHLSLGGTTPRLSQETRLPFPCSLHSLSLNFQSTPSVEFLRWLLHNSAASLRRVRCERDLSRQAFEYLMEDFGSQLDSLRMPGSISPEFVKMVSSCRHLRQLYTENPAIPCANGVPKELEHLAFGLDYDTPLHSIIDLVRKSETLKTINAMVWEGGHKHRFLSPLKMACAYRGVDLVLTTNLAAFRQCV</sequence>